<proteinExistence type="predicted"/>
<evidence type="ECO:0008006" key="2">
    <source>
        <dbReference type="Google" id="ProtNLM"/>
    </source>
</evidence>
<reference evidence="1" key="1">
    <citation type="journal article" date="2015" name="Nature">
        <title>Complex archaea that bridge the gap between prokaryotes and eukaryotes.</title>
        <authorList>
            <person name="Spang A."/>
            <person name="Saw J.H."/>
            <person name="Jorgensen S.L."/>
            <person name="Zaremba-Niedzwiedzka K."/>
            <person name="Martijn J."/>
            <person name="Lind A.E."/>
            <person name="van Eijk R."/>
            <person name="Schleper C."/>
            <person name="Guy L."/>
            <person name="Ettema T.J."/>
        </authorList>
    </citation>
    <scope>NUCLEOTIDE SEQUENCE</scope>
</reference>
<sequence>MYENKILETDEPTASEQQLNDFGNEGWELVAIVPWEGKWFYYFKRARLAA</sequence>
<comment type="caution">
    <text evidence="1">The sequence shown here is derived from an EMBL/GenBank/DDBJ whole genome shotgun (WGS) entry which is preliminary data.</text>
</comment>
<name>A0A0F9R1E4_9ZZZZ</name>
<dbReference type="AlphaFoldDB" id="A0A0F9R1E4"/>
<protein>
    <recommendedName>
        <fullName evidence="2">DUF4177 domain-containing protein</fullName>
    </recommendedName>
</protein>
<organism evidence="1">
    <name type="scientific">marine sediment metagenome</name>
    <dbReference type="NCBI Taxonomy" id="412755"/>
    <lineage>
        <taxon>unclassified sequences</taxon>
        <taxon>metagenomes</taxon>
        <taxon>ecological metagenomes</taxon>
    </lineage>
</organism>
<evidence type="ECO:0000313" key="1">
    <source>
        <dbReference type="EMBL" id="KKN42997.1"/>
    </source>
</evidence>
<gene>
    <name evidence="1" type="ORF">LCGC14_0707500</name>
</gene>
<accession>A0A0F9R1E4</accession>
<dbReference type="EMBL" id="LAZR01001542">
    <property type="protein sequence ID" value="KKN42997.1"/>
    <property type="molecule type" value="Genomic_DNA"/>
</dbReference>